<sequence>MPLAPASQRIDYSYPLTPGREGGERMRKRSKGGKEGLLLEDERLTRASFFDFDLLQLRSRSEVLYKPTSLPLPLPTQDPRPKTQAIHPKEADVVRKRKKQPSPTGEGREGGGG</sequence>
<reference evidence="2 3" key="1">
    <citation type="journal article" date="2020" name="ISME J.">
        <title>Uncovering the hidden diversity of litter-decomposition mechanisms in mushroom-forming fungi.</title>
        <authorList>
            <person name="Floudas D."/>
            <person name="Bentzer J."/>
            <person name="Ahren D."/>
            <person name="Johansson T."/>
            <person name="Persson P."/>
            <person name="Tunlid A."/>
        </authorList>
    </citation>
    <scope>NUCLEOTIDE SEQUENCE [LARGE SCALE GENOMIC DNA]</scope>
    <source>
        <strain evidence="2 3">CBS 406.79</strain>
    </source>
</reference>
<feature type="region of interest" description="Disordered" evidence="1">
    <location>
        <begin position="66"/>
        <end position="113"/>
    </location>
</feature>
<comment type="caution">
    <text evidence="2">The sequence shown here is derived from an EMBL/GenBank/DDBJ whole genome shotgun (WGS) entry which is preliminary data.</text>
</comment>
<feature type="region of interest" description="Disordered" evidence="1">
    <location>
        <begin position="1"/>
        <end position="34"/>
    </location>
</feature>
<dbReference type="AlphaFoldDB" id="A0A8H5LJ39"/>
<protein>
    <submittedName>
        <fullName evidence="2">Uncharacterized protein</fullName>
    </submittedName>
</protein>
<organism evidence="2 3">
    <name type="scientific">Collybiopsis confluens</name>
    <dbReference type="NCBI Taxonomy" id="2823264"/>
    <lineage>
        <taxon>Eukaryota</taxon>
        <taxon>Fungi</taxon>
        <taxon>Dikarya</taxon>
        <taxon>Basidiomycota</taxon>
        <taxon>Agaricomycotina</taxon>
        <taxon>Agaricomycetes</taxon>
        <taxon>Agaricomycetidae</taxon>
        <taxon>Agaricales</taxon>
        <taxon>Marasmiineae</taxon>
        <taxon>Omphalotaceae</taxon>
        <taxon>Collybiopsis</taxon>
    </lineage>
</organism>
<dbReference type="EMBL" id="JAACJN010000224">
    <property type="protein sequence ID" value="KAF5359077.1"/>
    <property type="molecule type" value="Genomic_DNA"/>
</dbReference>
<accession>A0A8H5LJ39</accession>
<keyword evidence="3" id="KW-1185">Reference proteome</keyword>
<evidence type="ECO:0000313" key="2">
    <source>
        <dbReference type="EMBL" id="KAF5359077.1"/>
    </source>
</evidence>
<evidence type="ECO:0000313" key="3">
    <source>
        <dbReference type="Proteomes" id="UP000518752"/>
    </source>
</evidence>
<name>A0A8H5LJ39_9AGAR</name>
<proteinExistence type="predicted"/>
<dbReference type="Proteomes" id="UP000518752">
    <property type="component" value="Unassembled WGS sequence"/>
</dbReference>
<gene>
    <name evidence="2" type="ORF">D9757_013294</name>
</gene>
<evidence type="ECO:0000256" key="1">
    <source>
        <dbReference type="SAM" id="MobiDB-lite"/>
    </source>
</evidence>